<evidence type="ECO:0000313" key="3">
    <source>
        <dbReference type="Proteomes" id="UP000438429"/>
    </source>
</evidence>
<gene>
    <name evidence="2" type="ORF">F2P81_016638</name>
</gene>
<dbReference type="Proteomes" id="UP000438429">
    <property type="component" value="Unassembled WGS sequence"/>
</dbReference>
<dbReference type="EMBL" id="VEVO01000014">
    <property type="protein sequence ID" value="KAF0032083.1"/>
    <property type="molecule type" value="Genomic_DNA"/>
</dbReference>
<organism evidence="2 3">
    <name type="scientific">Scophthalmus maximus</name>
    <name type="common">Turbot</name>
    <name type="synonym">Psetta maxima</name>
    <dbReference type="NCBI Taxonomy" id="52904"/>
    <lineage>
        <taxon>Eukaryota</taxon>
        <taxon>Metazoa</taxon>
        <taxon>Chordata</taxon>
        <taxon>Craniata</taxon>
        <taxon>Vertebrata</taxon>
        <taxon>Euteleostomi</taxon>
        <taxon>Actinopterygii</taxon>
        <taxon>Neopterygii</taxon>
        <taxon>Teleostei</taxon>
        <taxon>Neoteleostei</taxon>
        <taxon>Acanthomorphata</taxon>
        <taxon>Carangaria</taxon>
        <taxon>Pleuronectiformes</taxon>
        <taxon>Pleuronectoidei</taxon>
        <taxon>Scophthalmidae</taxon>
        <taxon>Scophthalmus</taxon>
    </lineage>
</organism>
<feature type="compositionally biased region" description="Polar residues" evidence="1">
    <location>
        <begin position="147"/>
        <end position="157"/>
    </location>
</feature>
<evidence type="ECO:0000256" key="1">
    <source>
        <dbReference type="SAM" id="MobiDB-lite"/>
    </source>
</evidence>
<evidence type="ECO:0008006" key="4">
    <source>
        <dbReference type="Google" id="ProtNLM"/>
    </source>
</evidence>
<proteinExistence type="predicted"/>
<protein>
    <recommendedName>
        <fullName evidence="4">Retrotransposon gag domain-containing protein</fullName>
    </recommendedName>
</protein>
<accession>A0A6A4SD49</accession>
<sequence>MGREAEPIYEYFVFNKGEDNPELNYQTIIGKFDEHFVPKGNLIHDCACLHERMQKPCETVEAFVRSLYEFGMTKDEQIQDRMVNGMQDNDVFQKLRLEPDLTLEKAFQLAWQSEQIKKQICHACRLFSEYSETQDAATNEQDKEQWRTSLAEQQETG</sequence>
<reference evidence="2 3" key="1">
    <citation type="submission" date="2019-06" db="EMBL/GenBank/DDBJ databases">
        <title>Draft genomes of female and male turbot (Scophthalmus maximus).</title>
        <authorList>
            <person name="Xu H."/>
            <person name="Xu X.-W."/>
            <person name="Shao C."/>
            <person name="Chen S."/>
        </authorList>
    </citation>
    <scope>NUCLEOTIDE SEQUENCE [LARGE SCALE GENOMIC DNA]</scope>
    <source>
        <strain evidence="2">Ysfricsl-2016a</strain>
        <tissue evidence="2">Blood</tissue>
    </source>
</reference>
<dbReference type="AlphaFoldDB" id="A0A6A4SD49"/>
<comment type="caution">
    <text evidence="2">The sequence shown here is derived from an EMBL/GenBank/DDBJ whole genome shotgun (WGS) entry which is preliminary data.</text>
</comment>
<feature type="region of interest" description="Disordered" evidence="1">
    <location>
        <begin position="136"/>
        <end position="157"/>
    </location>
</feature>
<evidence type="ECO:0000313" key="2">
    <source>
        <dbReference type="EMBL" id="KAF0032083.1"/>
    </source>
</evidence>
<name>A0A6A4SD49_SCOMX</name>